<dbReference type="InterPro" id="IPR029016">
    <property type="entry name" value="GAF-like_dom_sf"/>
</dbReference>
<dbReference type="NCBIfam" id="TIGR00229">
    <property type="entry name" value="sensory_box"/>
    <property type="match status" value="2"/>
</dbReference>
<evidence type="ECO:0000256" key="4">
    <source>
        <dbReference type="ARBA" id="ARBA00022553"/>
    </source>
</evidence>
<gene>
    <name evidence="15" type="ORF">C7B64_08555</name>
</gene>
<accession>A0A2T1C5C1</accession>
<dbReference type="Pfam" id="PF01590">
    <property type="entry name" value="GAF"/>
    <property type="match status" value="2"/>
</dbReference>
<dbReference type="PANTHER" id="PTHR43304:SF1">
    <property type="entry name" value="PAC DOMAIN-CONTAINING PROTEIN"/>
    <property type="match status" value="1"/>
</dbReference>
<dbReference type="CDD" id="cd00082">
    <property type="entry name" value="HisKA"/>
    <property type="match status" value="1"/>
</dbReference>
<sequence>MSSFSLTEIKLEAAIAPTPPIVTPETTVTEAIALMNAARATRSLSADRYFAQIGASCVLVVQEKHLVGIFTERDVVRLSAQGLPLAEVAIAQVMTQPVMTLRRSEFTDVFSALNLLQTHHLHHLPVVDDSKSDRIMGIVTYESLWQLLRPLEESYKLVESLQEKESRWEAEKLAWLETRNAELGQEIQARTAELETQVTRERLVAAIANRIRSSLNWQEILDTTVTEVRSLLGCDRVAIWQFQPDWSTIAVAESAASNQPSYLGRQVEDTCFTPNRLTYWNERILVVPDIYTTEMSDCHQEFLEQLQIRAKILVPIVQGETVWGMLSAIESQAPRQWQTGETALLQQIATQLAIALQQAAAYQQAEIELAERQQVEAALQFQIELDRLIASISSRFLPCSSENLTHSINQALQEIGEFTQVDTSYIFQYSDTEATHSMTHEWVADGLPPQRQNTQNLPNQVFPWATAILHRGEIVHIPSLANLPVEAAIDRQSLQQFQIESSLIIPLVNQEKVFGFLGFASFHQEHNWTDDNIRLLQIFAEILLNTLQRQQAETELQSSERRYASLAEAVPVGIFRTDAVGNCLYVNDRWSQIAGLSPEEAAGMGWTKGLHPEDRDRVAAEWDRAAIENRPFQQEYRFQRSDKTFSWFFGQAIAEYDVNKQIIGYVGTITDISDRKVAEAALRDNEERLRLALSAANQGLYDLNIQTGEAIVNDEYALMLGYNPAEFQETNGRWIERLHPDDRKPVAAIYQAYINQEIPEYRVEFRQETKTGDWKWILSLGKIIAWDEEGNPLRMLGTHTDISDRKEAELEIQQLNQALEKQNQNLEALVDQRTSELLTFINALPDYIFVVNREEMKIVFCNERLATANFSDRQYVQGKTIFECFPPENAAHFTEKNLQVFESGETLHLQESFALPTGTMYLDTYKIPLKRPNGEVYALIGTSRNITELIEARQNLMARTAQLEATNQELNSFSYSVSHDLRAPLRHMHGFVNALRQRLDANQVLNDQKVAHYLEVIEGSSQKMGELIDGLLTLSRIGRRELVLQPVDLRQLVATAINLAAPNTGTDNPVEFEIGNLPTAIGDPTLLQQVFVNLISNAIKFSRNGSETARIEIKSTPEGIILVKDNGVGFQMEYADQLFGAFQRLHSKQQFPGTGIGLSIVQRIIHRHGGKVWAESKPGAGATFYVQLPS</sequence>
<dbReference type="Pfam" id="PF02518">
    <property type="entry name" value="HATPase_c"/>
    <property type="match status" value="1"/>
</dbReference>
<dbReference type="Gene3D" id="3.10.580.10">
    <property type="entry name" value="CBS-domain"/>
    <property type="match status" value="1"/>
</dbReference>
<dbReference type="PROSITE" id="PS50112">
    <property type="entry name" value="PAS"/>
    <property type="match status" value="2"/>
</dbReference>
<feature type="domain" description="PAC" evidence="13">
    <location>
        <begin position="761"/>
        <end position="814"/>
    </location>
</feature>
<dbReference type="FunFam" id="3.30.450.20:FF:000099">
    <property type="entry name" value="Sensory box sensor histidine kinase"/>
    <property type="match status" value="1"/>
</dbReference>
<evidence type="ECO:0000256" key="5">
    <source>
        <dbReference type="ARBA" id="ARBA00022679"/>
    </source>
</evidence>
<proteinExistence type="inferred from homology"/>
<evidence type="ECO:0000259" key="13">
    <source>
        <dbReference type="PROSITE" id="PS50113"/>
    </source>
</evidence>
<dbReference type="SMART" id="SM00387">
    <property type="entry name" value="HATPase_c"/>
    <property type="match status" value="1"/>
</dbReference>
<evidence type="ECO:0000256" key="6">
    <source>
        <dbReference type="ARBA" id="ARBA00022777"/>
    </source>
</evidence>
<dbReference type="Gene3D" id="3.30.565.10">
    <property type="entry name" value="Histidine kinase-like ATPase, C-terminal domain"/>
    <property type="match status" value="1"/>
</dbReference>
<dbReference type="Pfam" id="PF08448">
    <property type="entry name" value="PAS_4"/>
    <property type="match status" value="1"/>
</dbReference>
<dbReference type="InterPro" id="IPR005467">
    <property type="entry name" value="His_kinase_dom"/>
</dbReference>
<evidence type="ECO:0000313" key="16">
    <source>
        <dbReference type="Proteomes" id="UP000238762"/>
    </source>
</evidence>
<dbReference type="PANTHER" id="PTHR43304">
    <property type="entry name" value="PHYTOCHROME-LIKE PROTEIN CPH1"/>
    <property type="match status" value="1"/>
</dbReference>
<dbReference type="InterPro" id="IPR036890">
    <property type="entry name" value="HATPase_C_sf"/>
</dbReference>
<comment type="caution">
    <text evidence="15">The sequence shown here is derived from an EMBL/GenBank/DDBJ whole genome shotgun (WGS) entry which is preliminary data.</text>
</comment>
<dbReference type="InterPro" id="IPR013656">
    <property type="entry name" value="PAS_4"/>
</dbReference>
<dbReference type="InterPro" id="IPR003661">
    <property type="entry name" value="HisK_dim/P_dom"/>
</dbReference>
<keyword evidence="7" id="KW-0902">Two-component regulatory system</keyword>
<comment type="catalytic activity">
    <reaction evidence="1">
        <text>ATP + protein L-histidine = ADP + protein N-phospho-L-histidine.</text>
        <dbReference type="EC" id="2.7.13.3"/>
    </reaction>
</comment>
<evidence type="ECO:0000256" key="9">
    <source>
        <dbReference type="SAM" id="Coils"/>
    </source>
</evidence>
<dbReference type="InterPro" id="IPR001610">
    <property type="entry name" value="PAC"/>
</dbReference>
<dbReference type="SMART" id="SM00086">
    <property type="entry name" value="PAC"/>
    <property type="match status" value="2"/>
</dbReference>
<dbReference type="SUPFAM" id="SSF54631">
    <property type="entry name" value="CBS-domain pair"/>
    <property type="match status" value="1"/>
</dbReference>
<feature type="domain" description="PAC" evidence="13">
    <location>
        <begin position="632"/>
        <end position="684"/>
    </location>
</feature>
<dbReference type="InterPro" id="IPR013655">
    <property type="entry name" value="PAS_fold_3"/>
</dbReference>
<evidence type="ECO:0000256" key="3">
    <source>
        <dbReference type="ARBA" id="ARBA00012438"/>
    </source>
</evidence>
<dbReference type="AlphaFoldDB" id="A0A2T1C5C1"/>
<keyword evidence="5" id="KW-0808">Transferase</keyword>
<evidence type="ECO:0000256" key="2">
    <source>
        <dbReference type="ARBA" id="ARBA00006402"/>
    </source>
</evidence>
<dbReference type="InterPro" id="IPR035965">
    <property type="entry name" value="PAS-like_dom_sf"/>
</dbReference>
<dbReference type="InterPro" id="IPR000014">
    <property type="entry name" value="PAS"/>
</dbReference>
<dbReference type="PROSITE" id="PS50113">
    <property type="entry name" value="PAC"/>
    <property type="match status" value="2"/>
</dbReference>
<name>A0A2T1C5C1_9CYAN</name>
<dbReference type="SMART" id="SM00091">
    <property type="entry name" value="PAS"/>
    <property type="match status" value="3"/>
</dbReference>
<dbReference type="Gene3D" id="1.10.287.130">
    <property type="match status" value="1"/>
</dbReference>
<dbReference type="InterPro" id="IPR003018">
    <property type="entry name" value="GAF"/>
</dbReference>
<dbReference type="InterPro" id="IPR000644">
    <property type="entry name" value="CBS_dom"/>
</dbReference>
<dbReference type="Gene3D" id="3.30.450.20">
    <property type="entry name" value="PAS domain"/>
    <property type="match status" value="3"/>
</dbReference>
<dbReference type="InterPro" id="IPR046342">
    <property type="entry name" value="CBS_dom_sf"/>
</dbReference>
<dbReference type="SUPFAM" id="SSF55874">
    <property type="entry name" value="ATPase domain of HSP90 chaperone/DNA topoisomerase II/histidine kinase"/>
    <property type="match status" value="1"/>
</dbReference>
<dbReference type="SUPFAM" id="SSF47384">
    <property type="entry name" value="Homodimeric domain of signal transducing histidine kinase"/>
    <property type="match status" value="1"/>
</dbReference>
<evidence type="ECO:0000259" key="12">
    <source>
        <dbReference type="PROSITE" id="PS50112"/>
    </source>
</evidence>
<dbReference type="InterPro" id="IPR003594">
    <property type="entry name" value="HATPase_dom"/>
</dbReference>
<dbReference type="PROSITE" id="PS51371">
    <property type="entry name" value="CBS"/>
    <property type="match status" value="2"/>
</dbReference>
<evidence type="ECO:0000259" key="10">
    <source>
        <dbReference type="PROSITE" id="PS50046"/>
    </source>
</evidence>
<reference evidence="15 16" key="1">
    <citation type="submission" date="2018-02" db="EMBL/GenBank/DDBJ databases">
        <authorList>
            <person name="Cohen D.B."/>
            <person name="Kent A.D."/>
        </authorList>
    </citation>
    <scope>NUCLEOTIDE SEQUENCE [LARGE SCALE GENOMIC DNA]</scope>
    <source>
        <strain evidence="15 16">CCAP 1448/3</strain>
    </source>
</reference>
<dbReference type="SMART" id="SM00388">
    <property type="entry name" value="HisKA"/>
    <property type="match status" value="1"/>
</dbReference>
<dbReference type="CDD" id="cd00130">
    <property type="entry name" value="PAS"/>
    <property type="match status" value="2"/>
</dbReference>
<feature type="coiled-coil region" evidence="9">
    <location>
        <begin position="805"/>
        <end position="836"/>
    </location>
</feature>
<dbReference type="FunFam" id="3.30.565.10:FF:000006">
    <property type="entry name" value="Sensor histidine kinase WalK"/>
    <property type="match status" value="1"/>
</dbReference>
<dbReference type="Pfam" id="PF00571">
    <property type="entry name" value="CBS"/>
    <property type="match status" value="2"/>
</dbReference>
<dbReference type="InterPro" id="IPR052162">
    <property type="entry name" value="Sensor_kinase/Photoreceptor"/>
</dbReference>
<feature type="domain" description="CBS" evidence="14">
    <location>
        <begin position="94"/>
        <end position="157"/>
    </location>
</feature>
<dbReference type="Pfam" id="PF00512">
    <property type="entry name" value="HisKA"/>
    <property type="match status" value="1"/>
</dbReference>
<dbReference type="SMART" id="SM00116">
    <property type="entry name" value="CBS"/>
    <property type="match status" value="2"/>
</dbReference>
<feature type="domain" description="Phytochrome chromophore attachment site" evidence="10">
    <location>
        <begin position="216"/>
        <end position="351"/>
    </location>
</feature>
<dbReference type="Pfam" id="PF08447">
    <property type="entry name" value="PAS_3"/>
    <property type="match status" value="2"/>
</dbReference>
<dbReference type="PROSITE" id="PS50046">
    <property type="entry name" value="PHYTOCHROME_2"/>
    <property type="match status" value="1"/>
</dbReference>
<dbReference type="SUPFAM" id="SSF55785">
    <property type="entry name" value="PYP-like sensor domain (PAS domain)"/>
    <property type="match status" value="3"/>
</dbReference>
<evidence type="ECO:0000256" key="1">
    <source>
        <dbReference type="ARBA" id="ARBA00000085"/>
    </source>
</evidence>
<keyword evidence="9" id="KW-0175">Coiled coil</keyword>
<organism evidence="15 16">
    <name type="scientific">Merismopedia glauca CCAP 1448/3</name>
    <dbReference type="NCBI Taxonomy" id="1296344"/>
    <lineage>
        <taxon>Bacteria</taxon>
        <taxon>Bacillati</taxon>
        <taxon>Cyanobacteriota</taxon>
        <taxon>Cyanophyceae</taxon>
        <taxon>Synechococcales</taxon>
        <taxon>Merismopediaceae</taxon>
        <taxon>Merismopedia</taxon>
    </lineage>
</organism>
<dbReference type="CDD" id="cd04620">
    <property type="entry name" value="CBS_two-component_sensor_histidine_kinase_repeat1"/>
    <property type="match status" value="1"/>
</dbReference>
<protein>
    <recommendedName>
        <fullName evidence="3">histidine kinase</fullName>
        <ecNumber evidence="3">2.7.13.3</ecNumber>
    </recommendedName>
</protein>
<keyword evidence="4" id="KW-0597">Phosphoprotein</keyword>
<dbReference type="Gene3D" id="3.30.450.40">
    <property type="match status" value="2"/>
</dbReference>
<dbReference type="PROSITE" id="PS50109">
    <property type="entry name" value="HIS_KIN"/>
    <property type="match status" value="1"/>
</dbReference>
<dbReference type="InterPro" id="IPR000700">
    <property type="entry name" value="PAS-assoc_C"/>
</dbReference>
<dbReference type="PRINTS" id="PR00344">
    <property type="entry name" value="BCTRLSENSOR"/>
</dbReference>
<feature type="domain" description="PAS" evidence="12">
    <location>
        <begin position="559"/>
        <end position="630"/>
    </location>
</feature>
<evidence type="ECO:0000259" key="14">
    <source>
        <dbReference type="PROSITE" id="PS51371"/>
    </source>
</evidence>
<evidence type="ECO:0000256" key="8">
    <source>
        <dbReference type="PROSITE-ProRule" id="PRU00703"/>
    </source>
</evidence>
<evidence type="ECO:0000256" key="7">
    <source>
        <dbReference type="ARBA" id="ARBA00023012"/>
    </source>
</evidence>
<dbReference type="EC" id="2.7.13.3" evidence="3"/>
<feature type="domain" description="Histidine kinase" evidence="11">
    <location>
        <begin position="976"/>
        <end position="1190"/>
    </location>
</feature>
<dbReference type="SMART" id="SM00065">
    <property type="entry name" value="GAF"/>
    <property type="match status" value="2"/>
</dbReference>
<dbReference type="SUPFAM" id="SSF55781">
    <property type="entry name" value="GAF domain-like"/>
    <property type="match status" value="2"/>
</dbReference>
<keyword evidence="8" id="KW-0129">CBS domain</keyword>
<evidence type="ECO:0000259" key="11">
    <source>
        <dbReference type="PROSITE" id="PS50109"/>
    </source>
</evidence>
<dbReference type="OrthoDB" id="475707at2"/>
<dbReference type="RefSeq" id="WP_106288224.1">
    <property type="nucleotide sequence ID" value="NZ_CAWNTC010000002.1"/>
</dbReference>
<comment type="similarity">
    <text evidence="2">In the N-terminal section; belongs to the phytochrome family.</text>
</comment>
<evidence type="ECO:0000313" key="15">
    <source>
        <dbReference type="EMBL" id="PSB03451.1"/>
    </source>
</evidence>
<feature type="domain" description="PAS" evidence="12">
    <location>
        <begin position="685"/>
        <end position="757"/>
    </location>
</feature>
<dbReference type="Proteomes" id="UP000238762">
    <property type="component" value="Unassembled WGS sequence"/>
</dbReference>
<keyword evidence="16" id="KW-1185">Reference proteome</keyword>
<keyword evidence="6" id="KW-0418">Kinase</keyword>
<reference evidence="15 16" key="2">
    <citation type="submission" date="2018-03" db="EMBL/GenBank/DDBJ databases">
        <title>The ancient ancestry and fast evolution of plastids.</title>
        <authorList>
            <person name="Moore K.R."/>
            <person name="Magnabosco C."/>
            <person name="Momper L."/>
            <person name="Gold D.A."/>
            <person name="Bosak T."/>
            <person name="Fournier G.P."/>
        </authorList>
    </citation>
    <scope>NUCLEOTIDE SEQUENCE [LARGE SCALE GENOMIC DNA]</scope>
    <source>
        <strain evidence="15 16">CCAP 1448/3</strain>
    </source>
</reference>
<dbReference type="InterPro" id="IPR036097">
    <property type="entry name" value="HisK_dim/P_sf"/>
</dbReference>
<feature type="domain" description="CBS" evidence="14">
    <location>
        <begin position="15"/>
        <end position="85"/>
    </location>
</feature>
<dbReference type="EMBL" id="PVWJ01000032">
    <property type="protein sequence ID" value="PSB03451.1"/>
    <property type="molecule type" value="Genomic_DNA"/>
</dbReference>
<dbReference type="InterPro" id="IPR004358">
    <property type="entry name" value="Sig_transdc_His_kin-like_C"/>
</dbReference>
<dbReference type="GO" id="GO:0000155">
    <property type="term" value="F:phosphorelay sensor kinase activity"/>
    <property type="evidence" value="ECO:0007669"/>
    <property type="project" value="InterPro"/>
</dbReference>
<dbReference type="InterPro" id="IPR016132">
    <property type="entry name" value="Phyto_chromo_attachment"/>
</dbReference>